<dbReference type="PANTHER" id="PTHR42085:SF2">
    <property type="entry name" value="F-BOX DOMAIN-CONTAINING PROTEIN"/>
    <property type="match status" value="1"/>
</dbReference>
<sequence>MGSDDEKTQISNATSPRGSISFASLPKGIRQDIYKRALVVAHPIYLFQDKASRVETFAPDKPARWLALLYVNRQVYSEARAVLYGMNRFTLVDTTQQQVGLLRSFLNCIGSMNAGLVSHLAINFPVVERMEDQPGVREVKIRDDGLQSLTLLQEKCTNLMTLETFIHNQNSSFLTETDEDGSQLVQEALPRIDTQLKAIPSLKKIIVRVYIGTLPPLVMDLMRGLGWVILFGDR</sequence>
<reference evidence="1 2" key="1">
    <citation type="journal article" date="2025" name="Microbiol. Resour. Announc.">
        <title>Draft genome sequences for Neonectria magnoliae and Neonectria punicea, canker pathogens of Liriodendron tulipifera and Acer saccharum in West Virginia.</title>
        <authorList>
            <person name="Petronek H.M."/>
            <person name="Kasson M.T."/>
            <person name="Metheny A.M."/>
            <person name="Stauder C.M."/>
            <person name="Lovett B."/>
            <person name="Lynch S.C."/>
            <person name="Garnas J.R."/>
            <person name="Kasson L.R."/>
            <person name="Stajich J.E."/>
        </authorList>
    </citation>
    <scope>NUCLEOTIDE SEQUENCE [LARGE SCALE GENOMIC DNA]</scope>
    <source>
        <strain evidence="1 2">NRRL 64653</strain>
    </source>
</reference>
<comment type="caution">
    <text evidence="1">The sequence shown here is derived from an EMBL/GenBank/DDBJ whole genome shotgun (WGS) entry which is preliminary data.</text>
</comment>
<protein>
    <submittedName>
        <fullName evidence="1">Uncharacterized protein</fullName>
    </submittedName>
</protein>
<dbReference type="EMBL" id="JAZAVJ010000495">
    <property type="protein sequence ID" value="KAK7397524.1"/>
    <property type="molecule type" value="Genomic_DNA"/>
</dbReference>
<gene>
    <name evidence="1" type="ORF">QQX98_013108</name>
</gene>
<dbReference type="InterPro" id="IPR038883">
    <property type="entry name" value="AN11006-like"/>
</dbReference>
<keyword evidence="2" id="KW-1185">Reference proteome</keyword>
<name>A0ABR1GH93_9HYPO</name>
<evidence type="ECO:0000313" key="2">
    <source>
        <dbReference type="Proteomes" id="UP001498476"/>
    </source>
</evidence>
<accession>A0ABR1GH93</accession>
<proteinExistence type="predicted"/>
<organism evidence="1 2">
    <name type="scientific">Neonectria punicea</name>
    <dbReference type="NCBI Taxonomy" id="979145"/>
    <lineage>
        <taxon>Eukaryota</taxon>
        <taxon>Fungi</taxon>
        <taxon>Dikarya</taxon>
        <taxon>Ascomycota</taxon>
        <taxon>Pezizomycotina</taxon>
        <taxon>Sordariomycetes</taxon>
        <taxon>Hypocreomycetidae</taxon>
        <taxon>Hypocreales</taxon>
        <taxon>Nectriaceae</taxon>
        <taxon>Neonectria</taxon>
    </lineage>
</organism>
<dbReference type="Proteomes" id="UP001498476">
    <property type="component" value="Unassembled WGS sequence"/>
</dbReference>
<evidence type="ECO:0000313" key="1">
    <source>
        <dbReference type="EMBL" id="KAK7397524.1"/>
    </source>
</evidence>
<dbReference type="PANTHER" id="PTHR42085">
    <property type="entry name" value="F-BOX DOMAIN-CONTAINING PROTEIN"/>
    <property type="match status" value="1"/>
</dbReference>